<dbReference type="AlphaFoldDB" id="A0A4P2PY05"/>
<sequence>MKNEIIAEVEAEQKAGKEKATKRRPFIPMTEEEKTEAINSRLKAKFDNPNISIETFHEKGDDRADPCPSCIQMFSDLGISHAVVGAEGKRGKFGVYRPKKKKKKKKKTPANEGDANRVLIGESDGRTLFRNESSRDIRSTSFVAPTRPPRSMHPVWPGWRREEHGVLSPLGLARDARHHDGARPRRPASWCGLRASGVGEALRRITAEGRPVDLRCLGALREDLSPDRELERGG</sequence>
<name>A0A4P2PY05_SORCE</name>
<evidence type="ECO:0000256" key="1">
    <source>
        <dbReference type="SAM" id="MobiDB-lite"/>
    </source>
</evidence>
<evidence type="ECO:0000313" key="2">
    <source>
        <dbReference type="EMBL" id="AUX21393.1"/>
    </source>
</evidence>
<reference evidence="2 3" key="1">
    <citation type="submission" date="2015-09" db="EMBL/GenBank/DDBJ databases">
        <title>Sorangium comparison.</title>
        <authorList>
            <person name="Zaburannyi N."/>
            <person name="Bunk B."/>
            <person name="Overmann J."/>
            <person name="Mueller R."/>
        </authorList>
    </citation>
    <scope>NUCLEOTIDE SEQUENCE [LARGE SCALE GENOMIC DNA]</scope>
    <source>
        <strain evidence="2 3">So ceGT47</strain>
    </source>
</reference>
<gene>
    <name evidence="2" type="ORF">SOCEGT47_018750</name>
</gene>
<evidence type="ECO:0000313" key="3">
    <source>
        <dbReference type="Proteomes" id="UP000295781"/>
    </source>
</evidence>
<feature type="compositionally biased region" description="Basic residues" evidence="1">
    <location>
        <begin position="97"/>
        <end position="108"/>
    </location>
</feature>
<organism evidence="2 3">
    <name type="scientific">Sorangium cellulosum</name>
    <name type="common">Polyangium cellulosum</name>
    <dbReference type="NCBI Taxonomy" id="56"/>
    <lineage>
        <taxon>Bacteria</taxon>
        <taxon>Pseudomonadati</taxon>
        <taxon>Myxococcota</taxon>
        <taxon>Polyangia</taxon>
        <taxon>Polyangiales</taxon>
        <taxon>Polyangiaceae</taxon>
        <taxon>Sorangium</taxon>
    </lineage>
</organism>
<dbReference type="EMBL" id="CP012670">
    <property type="protein sequence ID" value="AUX21393.1"/>
    <property type="molecule type" value="Genomic_DNA"/>
</dbReference>
<proteinExistence type="predicted"/>
<protein>
    <submittedName>
        <fullName evidence="2">Uncharacterized protein</fullName>
    </submittedName>
</protein>
<feature type="region of interest" description="Disordered" evidence="1">
    <location>
        <begin position="97"/>
        <end position="116"/>
    </location>
</feature>
<dbReference type="Proteomes" id="UP000295781">
    <property type="component" value="Chromosome"/>
</dbReference>
<accession>A0A4P2PY05</accession>